<keyword evidence="3" id="KW-1185">Reference proteome</keyword>
<name>A0A0D9Y8I0_9ORYZ</name>
<dbReference type="HOGENOM" id="CLU_2389730_0_0_1"/>
<feature type="transmembrane region" description="Helical" evidence="1">
    <location>
        <begin position="72"/>
        <end position="92"/>
    </location>
</feature>
<organism evidence="2">
    <name type="scientific">Oryza glumipatula</name>
    <dbReference type="NCBI Taxonomy" id="40148"/>
    <lineage>
        <taxon>Eukaryota</taxon>
        <taxon>Viridiplantae</taxon>
        <taxon>Streptophyta</taxon>
        <taxon>Embryophyta</taxon>
        <taxon>Tracheophyta</taxon>
        <taxon>Spermatophyta</taxon>
        <taxon>Magnoliopsida</taxon>
        <taxon>Liliopsida</taxon>
        <taxon>Poales</taxon>
        <taxon>Poaceae</taxon>
        <taxon>BOP clade</taxon>
        <taxon>Oryzoideae</taxon>
        <taxon>Oryzeae</taxon>
        <taxon>Oryzinae</taxon>
        <taxon>Oryza</taxon>
    </lineage>
</organism>
<dbReference type="Gramene" id="OGLUM01G17670.1">
    <property type="protein sequence ID" value="OGLUM01G17670.1"/>
    <property type="gene ID" value="OGLUM01G17670"/>
</dbReference>
<accession>A0A0D9Y8I0</accession>
<reference evidence="2" key="2">
    <citation type="submission" date="2015-04" db="UniProtKB">
        <authorList>
            <consortium name="EnsemblPlants"/>
        </authorList>
    </citation>
    <scope>IDENTIFICATION</scope>
</reference>
<reference evidence="2" key="1">
    <citation type="submission" date="2013-08" db="EMBL/GenBank/DDBJ databases">
        <title>Oryza genome evolution.</title>
        <authorList>
            <person name="Wing R.A."/>
            <person name="Panaud O."/>
            <person name="Oliveira A.C."/>
        </authorList>
    </citation>
    <scope>NUCLEOTIDE SEQUENCE</scope>
</reference>
<evidence type="ECO:0000256" key="1">
    <source>
        <dbReference type="SAM" id="Phobius"/>
    </source>
</evidence>
<protein>
    <submittedName>
        <fullName evidence="2">Uncharacterized protein</fullName>
    </submittedName>
</protein>
<evidence type="ECO:0000313" key="2">
    <source>
        <dbReference type="EnsemblPlants" id="OGLUM01G17670.1"/>
    </source>
</evidence>
<dbReference type="AlphaFoldDB" id="A0A0D9Y8I0"/>
<dbReference type="EnsemblPlants" id="OGLUM01G17670.1">
    <property type="protein sequence ID" value="OGLUM01G17670.1"/>
    <property type="gene ID" value="OGLUM01G17670"/>
</dbReference>
<dbReference type="Proteomes" id="UP000026961">
    <property type="component" value="Chromosome 1"/>
</dbReference>
<reference evidence="2" key="3">
    <citation type="submission" date="2018-05" db="EMBL/GenBank/DDBJ databases">
        <title>OgluRS3 (Oryza glumaepatula Reference Sequence Version 3).</title>
        <authorList>
            <person name="Zhang J."/>
            <person name="Kudrna D."/>
            <person name="Lee S."/>
            <person name="Talag J."/>
            <person name="Welchert J."/>
            <person name="Wing R.A."/>
        </authorList>
    </citation>
    <scope>NUCLEOTIDE SEQUENCE [LARGE SCALE GENOMIC DNA]</scope>
</reference>
<keyword evidence="1" id="KW-1133">Transmembrane helix</keyword>
<keyword evidence="1" id="KW-0812">Transmembrane</keyword>
<evidence type="ECO:0000313" key="3">
    <source>
        <dbReference type="Proteomes" id="UP000026961"/>
    </source>
</evidence>
<proteinExistence type="predicted"/>
<sequence length="94" mass="10472">MSNICSVPHQPKIRKKKMAVTVSTQPHLLMLGYFIKGCKGLEKLTLNWFLHISEKGLGGNCKSLPESAIVSAFGNFLLVVLVLFSFVHSILFHM</sequence>
<keyword evidence="1" id="KW-0472">Membrane</keyword>